<accession>B2A5T6</accession>
<dbReference type="OrthoDB" id="9803907at2"/>
<protein>
    <recommendedName>
        <fullName evidence="5">ATP-grasp domain-containing protein</fullName>
    </recommendedName>
</protein>
<dbReference type="EMBL" id="CP001034">
    <property type="protein sequence ID" value="ACB84029.1"/>
    <property type="molecule type" value="Genomic_DNA"/>
</dbReference>
<dbReference type="RefSeq" id="WP_012446916.1">
    <property type="nucleotide sequence ID" value="NC_010718.1"/>
</dbReference>
<dbReference type="InParanoid" id="B2A5T6"/>
<dbReference type="Pfam" id="PF13535">
    <property type="entry name" value="ATP-grasp_4"/>
    <property type="match status" value="1"/>
</dbReference>
<evidence type="ECO:0000256" key="3">
    <source>
        <dbReference type="ARBA" id="ARBA00022840"/>
    </source>
</evidence>
<dbReference type="InterPro" id="IPR011761">
    <property type="entry name" value="ATP-grasp"/>
</dbReference>
<dbReference type="GO" id="GO:0005524">
    <property type="term" value="F:ATP binding"/>
    <property type="evidence" value="ECO:0007669"/>
    <property type="project" value="UniProtKB-UniRule"/>
</dbReference>
<dbReference type="InterPro" id="IPR052032">
    <property type="entry name" value="ATP-dep_AA_Ligase"/>
</dbReference>
<evidence type="ECO:0000256" key="4">
    <source>
        <dbReference type="PROSITE-ProRule" id="PRU00409"/>
    </source>
</evidence>
<evidence type="ECO:0000313" key="7">
    <source>
        <dbReference type="Proteomes" id="UP000001683"/>
    </source>
</evidence>
<proteinExistence type="predicted"/>
<evidence type="ECO:0000313" key="6">
    <source>
        <dbReference type="EMBL" id="ACB84029.1"/>
    </source>
</evidence>
<reference evidence="6 7" key="1">
    <citation type="submission" date="2008-04" db="EMBL/GenBank/DDBJ databases">
        <title>Complete sequence of chromosome of Natranaerobius thermophilus JW/NM-WN-LF.</title>
        <authorList>
            <consortium name="US DOE Joint Genome Institute"/>
            <person name="Copeland A."/>
            <person name="Lucas S."/>
            <person name="Lapidus A."/>
            <person name="Glavina del Rio T."/>
            <person name="Dalin E."/>
            <person name="Tice H."/>
            <person name="Bruce D."/>
            <person name="Goodwin L."/>
            <person name="Pitluck S."/>
            <person name="Chertkov O."/>
            <person name="Brettin T."/>
            <person name="Detter J.C."/>
            <person name="Han C."/>
            <person name="Kuske C.R."/>
            <person name="Schmutz J."/>
            <person name="Larimer F."/>
            <person name="Land M."/>
            <person name="Hauser L."/>
            <person name="Kyrpides N."/>
            <person name="Lykidis A."/>
            <person name="Mesbah N.M."/>
            <person name="Wiegel J."/>
        </authorList>
    </citation>
    <scope>NUCLEOTIDE SEQUENCE [LARGE SCALE GENOMIC DNA]</scope>
    <source>
        <strain evidence="7">ATCC BAA-1301 / DSM 18059 / JW/NM-WN-LF</strain>
    </source>
</reference>
<keyword evidence="1" id="KW-0436">Ligase</keyword>
<keyword evidence="7" id="KW-1185">Reference proteome</keyword>
<sequence length="426" mass="50012">MSKKFNVLILCGEKEVPIIQENIKYLENYNVETETSDKILQMGTQKYLEEMIELLNQEPERYHGIIGTRDMTSVFANVIAEKTGKMCTSVESMINCQNKYISRKLQQKYVPEATPRFWLDSYFLKEFPIKPPYFVKPVRANMSYSSKKLNSYDDLRELIKDRTQELTSYNKYYLDAIHVASHLKNQENLDTCNKFICEELIPGEQVTVNGYIFQGKVKIYGLVKAAFWDEKISFSHHEYPYELPEELDTKVKNVVEQAVKGLGLDNTFFNVELRIDQDKKQVYIIEVNSRMAFQFAKMIESVEGVNLVKSLCDLAVGKQPDEEQTNIERRYKYCFNFELREFADRNIVRIPMERNLKEINELYPEVTVKNLVDANSKLSDYKQNLESFRYAIIDVPGNSRDEIMEKYRDIKSRLGYEFDSELKEAN</sequence>
<keyword evidence="2 4" id="KW-0547">Nucleotide-binding</keyword>
<evidence type="ECO:0000256" key="1">
    <source>
        <dbReference type="ARBA" id="ARBA00022598"/>
    </source>
</evidence>
<dbReference type="Gene3D" id="3.30.470.20">
    <property type="entry name" value="ATP-grasp fold, B domain"/>
    <property type="match status" value="1"/>
</dbReference>
<name>B2A5T6_NATTJ</name>
<reference evidence="6 7" key="2">
    <citation type="journal article" date="2011" name="J. Bacteriol.">
        <title>Complete genome sequence of the anaerobic, halophilic alkalithermophile Natranaerobius thermophilus JW/NM-WN-LF.</title>
        <authorList>
            <person name="Zhao B."/>
            <person name="Mesbah N.M."/>
            <person name="Dalin E."/>
            <person name="Goodwin L."/>
            <person name="Nolan M."/>
            <person name="Pitluck S."/>
            <person name="Chertkov O."/>
            <person name="Brettin T.S."/>
            <person name="Han J."/>
            <person name="Larimer F.W."/>
            <person name="Land M.L."/>
            <person name="Hauser L."/>
            <person name="Kyrpides N."/>
            <person name="Wiegel J."/>
        </authorList>
    </citation>
    <scope>NUCLEOTIDE SEQUENCE [LARGE SCALE GENOMIC DNA]</scope>
    <source>
        <strain evidence="7">ATCC BAA-1301 / DSM 18059 / JW/NM-WN-LF</strain>
    </source>
</reference>
<dbReference type="Proteomes" id="UP000001683">
    <property type="component" value="Chromosome"/>
</dbReference>
<dbReference type="SUPFAM" id="SSF56059">
    <property type="entry name" value="Glutathione synthetase ATP-binding domain-like"/>
    <property type="match status" value="1"/>
</dbReference>
<dbReference type="GO" id="GO:0016874">
    <property type="term" value="F:ligase activity"/>
    <property type="evidence" value="ECO:0007669"/>
    <property type="project" value="UniProtKB-KW"/>
</dbReference>
<dbReference type="PANTHER" id="PTHR43585:SF2">
    <property type="entry name" value="ATP-GRASP ENZYME FSQD"/>
    <property type="match status" value="1"/>
</dbReference>
<dbReference type="PANTHER" id="PTHR43585">
    <property type="entry name" value="FUMIPYRROLE BIOSYNTHESIS PROTEIN C"/>
    <property type="match status" value="1"/>
</dbReference>
<feature type="domain" description="ATP-grasp" evidence="5">
    <location>
        <begin position="102"/>
        <end position="316"/>
    </location>
</feature>
<keyword evidence="3 4" id="KW-0067">ATP-binding</keyword>
<dbReference type="HOGENOM" id="CLU_051999_0_0_9"/>
<dbReference type="eggNOG" id="COG1181">
    <property type="taxonomic scope" value="Bacteria"/>
</dbReference>
<dbReference type="GO" id="GO:0046872">
    <property type="term" value="F:metal ion binding"/>
    <property type="evidence" value="ECO:0007669"/>
    <property type="project" value="InterPro"/>
</dbReference>
<evidence type="ECO:0000259" key="5">
    <source>
        <dbReference type="PROSITE" id="PS50975"/>
    </source>
</evidence>
<gene>
    <name evidence="6" type="ordered locus">Nther_0433</name>
</gene>
<dbReference type="KEGG" id="nth:Nther_0433"/>
<organism evidence="6 7">
    <name type="scientific">Natranaerobius thermophilus (strain ATCC BAA-1301 / DSM 18059 / JW/NM-WN-LF)</name>
    <dbReference type="NCBI Taxonomy" id="457570"/>
    <lineage>
        <taxon>Bacteria</taxon>
        <taxon>Bacillati</taxon>
        <taxon>Bacillota</taxon>
        <taxon>Clostridia</taxon>
        <taxon>Natranaerobiales</taxon>
        <taxon>Natranaerobiaceae</taxon>
        <taxon>Natranaerobius</taxon>
    </lineage>
</organism>
<dbReference type="STRING" id="457570.Nther_0433"/>
<dbReference type="AlphaFoldDB" id="B2A5T6"/>
<evidence type="ECO:0000256" key="2">
    <source>
        <dbReference type="ARBA" id="ARBA00022741"/>
    </source>
</evidence>
<dbReference type="PROSITE" id="PS50975">
    <property type="entry name" value="ATP_GRASP"/>
    <property type="match status" value="1"/>
</dbReference>